<dbReference type="RefSeq" id="WP_161169468.1">
    <property type="nucleotide sequence ID" value="NZ_JARPWH010000120.1"/>
</dbReference>
<reference evidence="3" key="1">
    <citation type="submission" date="2023-03" db="EMBL/GenBank/DDBJ databases">
        <authorList>
            <person name="Shen W."/>
            <person name="Cai J."/>
        </authorList>
    </citation>
    <scope>NUCLEOTIDE SEQUENCE</scope>
    <source>
        <strain evidence="3">P33-2</strain>
    </source>
</reference>
<accession>A0AAW8RXC9</accession>
<evidence type="ECO:0000259" key="2">
    <source>
        <dbReference type="Pfam" id="PF13731"/>
    </source>
</evidence>
<dbReference type="Pfam" id="PF13731">
    <property type="entry name" value="WxL"/>
    <property type="match status" value="1"/>
</dbReference>
<evidence type="ECO:0000313" key="3">
    <source>
        <dbReference type="EMBL" id="MDT2404623.1"/>
    </source>
</evidence>
<keyword evidence="1" id="KW-0732">Signal</keyword>
<evidence type="ECO:0000313" key="4">
    <source>
        <dbReference type="Proteomes" id="UP001260773"/>
    </source>
</evidence>
<comment type="caution">
    <text evidence="3">The sequence shown here is derived from an EMBL/GenBank/DDBJ whole genome shotgun (WGS) entry which is preliminary data.</text>
</comment>
<feature type="chain" id="PRO_5043779344" evidence="1">
    <location>
        <begin position="30"/>
        <end position="721"/>
    </location>
</feature>
<feature type="domain" description="WxL" evidence="2">
    <location>
        <begin position="540"/>
        <end position="721"/>
    </location>
</feature>
<sequence>MKILKKKFVKVSLLLLLFGAFGSVQEVQAADVTDFEGNLHIDFDMKLPDGTPYTQANVLVDIEEEYTHPTITNHYLKIGGLDAKDILIPSVGGNYSHTYGMYNIGSIFDRTQNSFHYAYYTNLRILPEPYIKKITLGDVKTFRYNQFSYKPTWELSLNYDGEDLLSNPNDKFTVLSDRTHVYKEYNYLTSAHNRPTIEFATLMIGNGVIKCGYHMTSVAKDGKKVNFIANPYQVKENYVDKAGNPITPPSGFTQGNLTDATSNQFTHTLNTLPTSYTTGGKTYKLEGTYNGSAKPMTLNKTNPPSITVDYTDSSIPDFDKEGQLTVVYSLAAKLTEKYVDESGAQIDPAWDPSTPKDIEKDAPFWIPHTIGDTKTDSMGDSWEYVGWKYDTDPAGTKRTTLTTGIITGDKTIQYIYKLSKTTASLDLTPTPKIVNNNSNVSWTSRLTNTGGAPLKDLILKSTSNWSTDLKDPVQVTVTPAGGSAQNFPVNPGDWSTGVNLTGITIPNGGVNNYADITFTTKASGAVNQVLPAEIEVAGNIPTPVTAENFVRIDDPDEPNLEPVGNAGLINIPNFKFGEVEVKPFAQTKKLDTTAYQSGYHPYIRFMDMESTGGWSLTAKLDQFKSGTKTLPTSTTIKLKNGVLMEVQNYNKHNETLANLVLAGSVSIPSDNNSVAFTNGANQGVYQLEYDSNGVELELMAHSGIAGLSYTADMEWTLTTAP</sequence>
<organism evidence="3 4">
    <name type="scientific">Enterococcus avium</name>
    <name type="common">Streptococcus avium</name>
    <dbReference type="NCBI Taxonomy" id="33945"/>
    <lineage>
        <taxon>Bacteria</taxon>
        <taxon>Bacillati</taxon>
        <taxon>Bacillota</taxon>
        <taxon>Bacilli</taxon>
        <taxon>Lactobacillales</taxon>
        <taxon>Enterococcaceae</taxon>
        <taxon>Enterococcus</taxon>
    </lineage>
</organism>
<name>A0AAW8RXC9_ENTAV</name>
<evidence type="ECO:0000256" key="1">
    <source>
        <dbReference type="SAM" id="SignalP"/>
    </source>
</evidence>
<dbReference type="Proteomes" id="UP001260773">
    <property type="component" value="Unassembled WGS sequence"/>
</dbReference>
<protein>
    <submittedName>
        <fullName evidence="3">WxL domain-containing protein</fullName>
    </submittedName>
</protein>
<dbReference type="EMBL" id="JARPWH010000120">
    <property type="protein sequence ID" value="MDT2404623.1"/>
    <property type="molecule type" value="Genomic_DNA"/>
</dbReference>
<feature type="signal peptide" evidence="1">
    <location>
        <begin position="1"/>
        <end position="29"/>
    </location>
</feature>
<dbReference type="InterPro" id="IPR027994">
    <property type="entry name" value="WxL_dom"/>
</dbReference>
<gene>
    <name evidence="3" type="ORF">P7D43_19840</name>
</gene>
<proteinExistence type="predicted"/>
<dbReference type="AlphaFoldDB" id="A0AAW8RXC9"/>